<evidence type="ECO:0000256" key="14">
    <source>
        <dbReference type="ARBA" id="ARBA00031725"/>
    </source>
</evidence>
<name>A0A0A8JBK8_9BACL</name>
<keyword evidence="9 16" id="KW-0521">NADP</keyword>
<evidence type="ECO:0000313" key="21">
    <source>
        <dbReference type="EMBL" id="BAQ03797.1"/>
    </source>
</evidence>
<keyword evidence="12" id="KW-1015">Disulfide bond</keyword>
<keyword evidence="5 16" id="KW-0475">Mercuric resistance</keyword>
<feature type="binding site" evidence="17">
    <location>
        <position position="387"/>
    </location>
    <ligand>
        <name>FAD</name>
        <dbReference type="ChEBI" id="CHEBI:57692"/>
    </ligand>
</feature>
<evidence type="ECO:0000256" key="8">
    <source>
        <dbReference type="ARBA" id="ARBA00022827"/>
    </source>
</evidence>
<dbReference type="SUPFAM" id="SSF55008">
    <property type="entry name" value="HMA, heavy metal-associated domain"/>
    <property type="match status" value="1"/>
</dbReference>
<feature type="binding site" evidence="17">
    <location>
        <position position="131"/>
    </location>
    <ligand>
        <name>FAD</name>
        <dbReference type="ChEBI" id="CHEBI:57692"/>
    </ligand>
</feature>
<dbReference type="AlphaFoldDB" id="A0A0A8JBK8"/>
<dbReference type="InterPro" id="IPR012999">
    <property type="entry name" value="Pyr_OxRdtase_I_AS"/>
</dbReference>
<dbReference type="SUPFAM" id="SSF55424">
    <property type="entry name" value="FAD/NAD-linked reductases, dimerisation (C-terminal) domain"/>
    <property type="match status" value="1"/>
</dbReference>
<dbReference type="Gene3D" id="3.30.70.100">
    <property type="match status" value="1"/>
</dbReference>
<dbReference type="PROSITE" id="PS50846">
    <property type="entry name" value="HMA_2"/>
    <property type="match status" value="1"/>
</dbReference>
<protein>
    <recommendedName>
        <fullName evidence="4 16">Mercuric reductase</fullName>
        <ecNumber evidence="3 16">1.16.1.1</ecNumber>
    </recommendedName>
    <alternativeName>
        <fullName evidence="14 16">Hg(II) reductase</fullName>
    </alternativeName>
</protein>
<comment type="function">
    <text evidence="16">Resistance to Hg(2+) in bacteria appears to be governed by a specialized system which includes mercuric reductase. MerA protein is responsible for volatilizing mercury as Hg(0).</text>
</comment>
<dbReference type="InterPro" id="IPR017969">
    <property type="entry name" value="Heavy-metal-associated_CS"/>
</dbReference>
<dbReference type="InterPro" id="IPR023753">
    <property type="entry name" value="FAD/NAD-binding_dom"/>
</dbReference>
<comment type="catalytic activity">
    <reaction evidence="15 16 19">
        <text>Hg + NADP(+) + H(+) = Hg(2+) + NADPH</text>
        <dbReference type="Rhea" id="RHEA:23856"/>
        <dbReference type="ChEBI" id="CHEBI:15378"/>
        <dbReference type="ChEBI" id="CHEBI:16170"/>
        <dbReference type="ChEBI" id="CHEBI:16793"/>
        <dbReference type="ChEBI" id="CHEBI:57783"/>
        <dbReference type="ChEBI" id="CHEBI:58349"/>
        <dbReference type="EC" id="1.16.1.1"/>
    </reaction>
</comment>
<dbReference type="InterPro" id="IPR016156">
    <property type="entry name" value="FAD/NAD-linked_Rdtase_dimer_sf"/>
</dbReference>
<evidence type="ECO:0000256" key="9">
    <source>
        <dbReference type="ARBA" id="ARBA00022857"/>
    </source>
</evidence>
<evidence type="ECO:0000256" key="12">
    <source>
        <dbReference type="ARBA" id="ARBA00023157"/>
    </source>
</evidence>
<dbReference type="NCBIfam" id="TIGR02053">
    <property type="entry name" value="MerA"/>
    <property type="match status" value="1"/>
</dbReference>
<dbReference type="GO" id="GO:0045340">
    <property type="term" value="F:mercury ion binding"/>
    <property type="evidence" value="ECO:0007669"/>
    <property type="project" value="InterPro"/>
</dbReference>
<keyword evidence="17" id="KW-0520">NAD</keyword>
<keyword evidence="7 16" id="KW-0479">Metal-binding</keyword>
<evidence type="ECO:0000256" key="3">
    <source>
        <dbReference type="ARBA" id="ARBA00012661"/>
    </source>
</evidence>
<dbReference type="GO" id="GO:0050660">
    <property type="term" value="F:flavin adenine dinucleotide binding"/>
    <property type="evidence" value="ECO:0007669"/>
    <property type="project" value="UniProtKB-UniRule"/>
</dbReference>
<dbReference type="GO" id="GO:0050787">
    <property type="term" value="P:detoxification of mercury ion"/>
    <property type="evidence" value="ECO:0007669"/>
    <property type="project" value="InterPro"/>
</dbReference>
<dbReference type="Pfam" id="PF00403">
    <property type="entry name" value="HMA"/>
    <property type="match status" value="1"/>
</dbReference>
<dbReference type="InterPro" id="IPR036188">
    <property type="entry name" value="FAD/NAD-bd_sf"/>
</dbReference>
<keyword evidence="17" id="KW-0547">Nucleotide-binding</keyword>
<sequence length="546" mass="58414">MKKYRVTVQGMTCTGCEEHVAVALENMGAKGIEVDFRRGEAVFELTNDVEVETAKKAIAEAKYQPGEVEELQPQEMVQLGDEGDYDYIIIGSGGAAFSSAIEAVKYGAKVAIIERGTVGGTCVNIGCVPSKTLLRAGEINHLAKNNPFIGLHTSAGDVDLAPLIKQKNELVTDLRNSKYVDLIDDYGFELIKGEAKFVDEKTVEVNGMQLSAKRFLIATGASPAVPNIPGLDEVDYLTSTTLLELKKVPKRLTVIGSGYIGMELGQLFHNLGSEVTLMQRSPRLLKEYDPEVSEAITQALTEQGVNLVTGASFERIEQDGDIKKVHVEVNGKKRIIEADQLLAATGRTPNTATLNLQDAGVEVGPRGEIVIDEYSKTTNSRIYAAGDVTLGPQFVYVAAYQGGVAAGNAIGGLNKKLNLEVVPGVTFTAPAIATVGLTEQQAKEKGYEVKTSVLPLDAVPRALVNRETTGVFKLVADEKTLKVLGAHVVAENAGDVIYAATLAVKFGLTVEDLRETMAPYLTMAEGLKLAALTFDKDVSKLSCCAG</sequence>
<dbReference type="InterPro" id="IPR001100">
    <property type="entry name" value="Pyr_nuc-diS_OxRdtase"/>
</dbReference>
<keyword evidence="11 16" id="KW-0560">Oxidoreductase</keyword>
<dbReference type="SUPFAM" id="SSF51905">
    <property type="entry name" value="FAD/NAD(P)-binding domain"/>
    <property type="match status" value="1"/>
</dbReference>
<dbReference type="Gene3D" id="3.30.390.30">
    <property type="match status" value="1"/>
</dbReference>
<evidence type="ECO:0000256" key="19">
    <source>
        <dbReference type="RuleBase" id="RU361223"/>
    </source>
</evidence>
<evidence type="ECO:0000256" key="6">
    <source>
        <dbReference type="ARBA" id="ARBA00022630"/>
    </source>
</evidence>
<keyword evidence="8 16" id="KW-0274">FAD</keyword>
<dbReference type="InterPro" id="IPR021179">
    <property type="entry name" value="Mercury_reductase_MerA"/>
</dbReference>
<feature type="domain" description="HMA" evidence="20">
    <location>
        <begin position="2"/>
        <end position="66"/>
    </location>
</feature>
<keyword evidence="6 16" id="KW-0285">Flavoprotein</keyword>
<evidence type="ECO:0000256" key="18">
    <source>
        <dbReference type="PIRSR" id="PIRSR000350-4"/>
    </source>
</evidence>
<dbReference type="GO" id="GO:0003955">
    <property type="term" value="F:NAD(P)H dehydrogenase (quinone) activity"/>
    <property type="evidence" value="ECO:0007669"/>
    <property type="project" value="TreeGrafter"/>
</dbReference>
<comment type="cofactor">
    <cofactor evidence="16 17 19">
        <name>FAD</name>
        <dbReference type="ChEBI" id="CHEBI:57692"/>
    </cofactor>
    <text evidence="16 17 19">Binds 1 FAD per subunit.</text>
</comment>
<dbReference type="PIRSF" id="PIRSF000350">
    <property type="entry name" value="Mercury_reductase_MerA"/>
    <property type="match status" value="1"/>
</dbReference>
<feature type="disulfide bond" description="Redox-active" evidence="18">
    <location>
        <begin position="122"/>
        <end position="127"/>
    </location>
</feature>
<dbReference type="InterPro" id="IPR006121">
    <property type="entry name" value="HMA_dom"/>
</dbReference>
<dbReference type="FunFam" id="3.30.390.30:FF:000001">
    <property type="entry name" value="Dihydrolipoyl dehydrogenase"/>
    <property type="match status" value="1"/>
</dbReference>
<dbReference type="EC" id="1.16.1.1" evidence="3 16"/>
<dbReference type="SMR" id="A0A0A8JBK8"/>
<dbReference type="PROSITE" id="PS01047">
    <property type="entry name" value="HMA_1"/>
    <property type="match status" value="1"/>
</dbReference>
<dbReference type="GO" id="GO:0016152">
    <property type="term" value="F:mercury (II) reductase (NADP+) activity"/>
    <property type="evidence" value="ECO:0007669"/>
    <property type="project" value="UniProtKB-UniRule"/>
</dbReference>
<evidence type="ECO:0000256" key="16">
    <source>
        <dbReference type="PIRNR" id="PIRNR000350"/>
    </source>
</evidence>
<evidence type="ECO:0000256" key="1">
    <source>
        <dbReference type="ARBA" id="ARBA00007532"/>
    </source>
</evidence>
<feature type="binding site" evidence="17">
    <location>
        <begin position="256"/>
        <end position="263"/>
    </location>
    <ligand>
        <name>NAD(+)</name>
        <dbReference type="ChEBI" id="CHEBI:57540"/>
    </ligand>
</feature>
<comment type="similarity">
    <text evidence="1 16 19">Belongs to the class-I pyridine nucleotide-disulfide oxidoreductase family.</text>
</comment>
<dbReference type="GO" id="GO:0016668">
    <property type="term" value="F:oxidoreductase activity, acting on a sulfur group of donors, NAD(P) as acceptor"/>
    <property type="evidence" value="ECO:0007669"/>
    <property type="project" value="UniProtKB-UniRule"/>
</dbReference>
<evidence type="ECO:0000256" key="2">
    <source>
        <dbReference type="ARBA" id="ARBA00011738"/>
    </source>
</evidence>
<dbReference type="EMBL" id="LC015492">
    <property type="protein sequence ID" value="BAQ03797.1"/>
    <property type="molecule type" value="Genomic_DNA"/>
</dbReference>
<feature type="binding site" evidence="17">
    <location>
        <position position="346"/>
    </location>
    <ligand>
        <name>FAD</name>
        <dbReference type="ChEBI" id="CHEBI:57692"/>
    </ligand>
</feature>
<evidence type="ECO:0000256" key="11">
    <source>
        <dbReference type="ARBA" id="ARBA00023002"/>
    </source>
</evidence>
<dbReference type="Pfam" id="PF07992">
    <property type="entry name" value="Pyr_redox_2"/>
    <property type="match status" value="1"/>
</dbReference>
<organism evidence="21">
    <name type="scientific">Paenibacillus sp. EOA1</name>
    <dbReference type="NCBI Taxonomy" id="1547902"/>
    <lineage>
        <taxon>Bacteria</taxon>
        <taxon>Bacillati</taxon>
        <taxon>Bacillota</taxon>
        <taxon>Bacilli</taxon>
        <taxon>Bacillales</taxon>
        <taxon>Paenibacillaceae</taxon>
        <taxon>Paenibacillus</taxon>
    </lineage>
</organism>
<evidence type="ECO:0000256" key="4">
    <source>
        <dbReference type="ARBA" id="ARBA00014791"/>
    </source>
</evidence>
<evidence type="ECO:0000256" key="17">
    <source>
        <dbReference type="PIRSR" id="PIRSR000350-3"/>
    </source>
</evidence>
<dbReference type="Gene3D" id="3.50.50.60">
    <property type="entry name" value="FAD/NAD(P)-binding domain"/>
    <property type="match status" value="2"/>
</dbReference>
<keyword evidence="10 16" id="KW-0476">Mercury</keyword>
<dbReference type="CDD" id="cd00371">
    <property type="entry name" value="HMA"/>
    <property type="match status" value="1"/>
</dbReference>
<dbReference type="PROSITE" id="PS00076">
    <property type="entry name" value="PYRIDINE_REDOX_1"/>
    <property type="match status" value="1"/>
</dbReference>
<dbReference type="PANTHER" id="PTHR43014">
    <property type="entry name" value="MERCURIC REDUCTASE"/>
    <property type="match status" value="1"/>
</dbReference>
<evidence type="ECO:0000256" key="7">
    <source>
        <dbReference type="ARBA" id="ARBA00022723"/>
    </source>
</evidence>
<evidence type="ECO:0000256" key="5">
    <source>
        <dbReference type="ARBA" id="ARBA00022466"/>
    </source>
</evidence>
<dbReference type="PRINTS" id="PR00945">
    <property type="entry name" value="HGRDTASE"/>
</dbReference>
<evidence type="ECO:0000256" key="15">
    <source>
        <dbReference type="ARBA" id="ARBA00048984"/>
    </source>
</evidence>
<evidence type="ECO:0000256" key="13">
    <source>
        <dbReference type="ARBA" id="ARBA00023284"/>
    </source>
</evidence>
<dbReference type="Pfam" id="PF02852">
    <property type="entry name" value="Pyr_redox_dim"/>
    <property type="match status" value="1"/>
</dbReference>
<dbReference type="GO" id="GO:0050661">
    <property type="term" value="F:NADP binding"/>
    <property type="evidence" value="ECO:0007669"/>
    <property type="project" value="InterPro"/>
</dbReference>
<proteinExistence type="inferred from homology"/>
<dbReference type="InterPro" id="IPR004099">
    <property type="entry name" value="Pyr_nucl-diS_OxRdtase_dimer"/>
</dbReference>
<dbReference type="PANTHER" id="PTHR43014:SF4">
    <property type="entry name" value="PYRIDINE NUCLEOTIDE-DISULFIDE OXIDOREDUCTASE RCLA-RELATED"/>
    <property type="match status" value="1"/>
</dbReference>
<accession>A0A0A8JBK8</accession>
<evidence type="ECO:0000256" key="10">
    <source>
        <dbReference type="ARBA" id="ARBA00022914"/>
    </source>
</evidence>
<gene>
    <name evidence="19 21" type="primary">merA</name>
</gene>
<evidence type="ECO:0000259" key="20">
    <source>
        <dbReference type="PROSITE" id="PS50846"/>
    </source>
</evidence>
<keyword evidence="13" id="KW-0676">Redox-active center</keyword>
<reference evidence="21" key="1">
    <citation type="journal article" date="2016" name="FEMS Microbiol. Lett.">
        <title>Mercury resistance transposons in Bacilli strains from different geographical regions.</title>
        <authorList>
            <person name="Matsui K."/>
            <person name="Yoshinami S."/>
            <person name="Narita M."/>
            <person name="Chien M.F."/>
            <person name="Phung L.T."/>
            <person name="Silver S."/>
            <person name="Endo G."/>
        </authorList>
    </citation>
    <scope>NUCLEOTIDE SEQUENCE</scope>
    <source>
        <strain evidence="21">EOA1</strain>
    </source>
</reference>
<comment type="subunit">
    <text evidence="2 16 19">Homodimer.</text>
</comment>
<dbReference type="InterPro" id="IPR036163">
    <property type="entry name" value="HMA_dom_sf"/>
</dbReference>